<dbReference type="KEGG" id="tput:QJT81_00935"/>
<dbReference type="Gene3D" id="3.60.21.10">
    <property type="match status" value="1"/>
</dbReference>
<dbReference type="Proteomes" id="UP001301326">
    <property type="component" value="Chromosome"/>
</dbReference>
<dbReference type="InterPro" id="IPR029052">
    <property type="entry name" value="Metallo-depent_PP-like"/>
</dbReference>
<comment type="similarity">
    <text evidence="4">Belongs to the cyclic nucleotide phosphodiesterase class-III family.</text>
</comment>
<keyword evidence="2" id="KW-0378">Hydrolase</keyword>
<dbReference type="SUPFAM" id="SSF56300">
    <property type="entry name" value="Metallo-dependent phosphatases"/>
    <property type="match status" value="1"/>
</dbReference>
<dbReference type="Pfam" id="PF00149">
    <property type="entry name" value="Metallophos"/>
    <property type="match status" value="1"/>
</dbReference>
<organism evidence="6">
    <name type="scientific">Candidatus Thiothrix putei</name>
    <dbReference type="NCBI Taxonomy" id="3080811"/>
    <lineage>
        <taxon>Bacteria</taxon>
        <taxon>Pseudomonadati</taxon>
        <taxon>Pseudomonadota</taxon>
        <taxon>Gammaproteobacteria</taxon>
        <taxon>Thiotrichales</taxon>
        <taxon>Thiotrichaceae</taxon>
        <taxon>Thiothrix</taxon>
    </lineage>
</organism>
<sequence>METTPSAVRLFQITDSHCYASDDSRLTWTDMPIYPNLSLKAILAHLGGMAEGYNALLLTGDLAQEEIPATYQRVNALLNRFPLPVYTIPGNHDIPQMMQENLSGNVQMAEHVELGAWHLLLLDTHADGKPDGRLSEAQFERLEQHLSSIPEDHFVAIFMHHHPVPIESEWMDVMGLQQKTYFWQLVEHFPQVKVVFNGHIHQEFNGQYTYTDGRVVAVHGTPATCVQMKPVRKNIEFDHTQPAWRDIVLLADGRVETRVYYLPFVVEEEMVNSSNKCITHQLFGLYAG</sequence>
<evidence type="ECO:0000256" key="1">
    <source>
        <dbReference type="ARBA" id="ARBA00022723"/>
    </source>
</evidence>
<gene>
    <name evidence="6" type="ORF">QJT81_00935</name>
</gene>
<dbReference type="GO" id="GO:0046872">
    <property type="term" value="F:metal ion binding"/>
    <property type="evidence" value="ECO:0007669"/>
    <property type="project" value="UniProtKB-KW"/>
</dbReference>
<evidence type="ECO:0000313" key="6">
    <source>
        <dbReference type="EMBL" id="WGZ94584.1"/>
    </source>
</evidence>
<dbReference type="AlphaFoldDB" id="A0AA95HGN0"/>
<keyword evidence="3" id="KW-0408">Iron</keyword>
<protein>
    <submittedName>
        <fullName evidence="6">Metallophosphoesterase</fullName>
    </submittedName>
</protein>
<evidence type="ECO:0000256" key="2">
    <source>
        <dbReference type="ARBA" id="ARBA00022801"/>
    </source>
</evidence>
<dbReference type="GO" id="GO:0016787">
    <property type="term" value="F:hydrolase activity"/>
    <property type="evidence" value="ECO:0007669"/>
    <property type="project" value="UniProtKB-KW"/>
</dbReference>
<accession>A0AA95HGN0</accession>
<dbReference type="PANTHER" id="PTHR42988:SF2">
    <property type="entry name" value="CYCLIC NUCLEOTIDE PHOSPHODIESTERASE CBUA0032-RELATED"/>
    <property type="match status" value="1"/>
</dbReference>
<evidence type="ECO:0000256" key="4">
    <source>
        <dbReference type="ARBA" id="ARBA00025742"/>
    </source>
</evidence>
<feature type="domain" description="Calcineurin-like phosphoesterase" evidence="5">
    <location>
        <begin position="9"/>
        <end position="202"/>
    </location>
</feature>
<dbReference type="InterPro" id="IPR050884">
    <property type="entry name" value="CNP_phosphodiesterase-III"/>
</dbReference>
<dbReference type="PANTHER" id="PTHR42988">
    <property type="entry name" value="PHOSPHOHYDROLASE"/>
    <property type="match status" value="1"/>
</dbReference>
<evidence type="ECO:0000259" key="5">
    <source>
        <dbReference type="Pfam" id="PF00149"/>
    </source>
</evidence>
<evidence type="ECO:0000256" key="3">
    <source>
        <dbReference type="ARBA" id="ARBA00023004"/>
    </source>
</evidence>
<keyword evidence="1" id="KW-0479">Metal-binding</keyword>
<dbReference type="InterPro" id="IPR004843">
    <property type="entry name" value="Calcineurin-like_PHP"/>
</dbReference>
<reference evidence="6" key="2">
    <citation type="submission" date="2023-04" db="EMBL/GenBank/DDBJ databases">
        <authorList>
            <person name="Beletskiy A.V."/>
            <person name="Mardanov A.V."/>
            <person name="Ravin N.V."/>
        </authorList>
    </citation>
    <scope>NUCLEOTIDE SEQUENCE</scope>
    <source>
        <strain evidence="6">GKL-02</strain>
    </source>
</reference>
<dbReference type="EMBL" id="CP124756">
    <property type="protein sequence ID" value="WGZ94584.1"/>
    <property type="molecule type" value="Genomic_DNA"/>
</dbReference>
<proteinExistence type="inferred from homology"/>
<reference evidence="6" key="1">
    <citation type="journal article" date="2023" name="Int. J. Mol. Sci.">
        <title>Metagenomics Revealed a New Genus 'Candidatus Thiocaldithrix dubininis' gen. nov., sp. nov. and a New Species 'Candidatus Thiothrix putei' sp. nov. in the Family Thiotrichaceae, Some Members of Which Have Traits of Both Na+- and H+-Motive Energetics.</title>
        <authorList>
            <person name="Ravin N.V."/>
            <person name="Muntyan M.S."/>
            <person name="Smolyakov D.D."/>
            <person name="Rudenko T.S."/>
            <person name="Beletsky A.V."/>
            <person name="Mardanov A.V."/>
            <person name="Grabovich M.Y."/>
        </authorList>
    </citation>
    <scope>NUCLEOTIDE SEQUENCE</scope>
    <source>
        <strain evidence="6">GKL-02</strain>
    </source>
</reference>
<name>A0AA95HGN0_9GAMM</name>